<evidence type="ECO:0000313" key="2">
    <source>
        <dbReference type="EMBL" id="KAL2849394.1"/>
    </source>
</evidence>
<comment type="caution">
    <text evidence="2">The sequence shown here is derived from an EMBL/GenBank/DDBJ whole genome shotgun (WGS) entry which is preliminary data.</text>
</comment>
<dbReference type="InterPro" id="IPR021858">
    <property type="entry name" value="Fun_TF"/>
</dbReference>
<dbReference type="RefSeq" id="XP_070898781.1">
    <property type="nucleotide sequence ID" value="XM_071048005.1"/>
</dbReference>
<proteinExistence type="predicted"/>
<evidence type="ECO:0000256" key="1">
    <source>
        <dbReference type="SAM" id="MobiDB-lite"/>
    </source>
</evidence>
<feature type="compositionally biased region" description="Low complexity" evidence="1">
    <location>
        <begin position="1"/>
        <end position="17"/>
    </location>
</feature>
<keyword evidence="3" id="KW-1185">Reference proteome</keyword>
<dbReference type="PANTHER" id="PTHR37540">
    <property type="entry name" value="TRANSCRIPTION FACTOR (ACR-2), PUTATIVE-RELATED-RELATED"/>
    <property type="match status" value="1"/>
</dbReference>
<sequence>MPQFSSGSRSTSSSSSSEEPHFPANAIPYRAGPFRAKPQTTFLFIDALSDLPQHQAQKQAYLLKKYHRNRKQTAIDRLRSSKESHPLSHHVTCLATAQQKSSHLECTDPLCTCSQDNSRTIAVRSKPGPARDLLGQSYIDPFNVTGVQMSDSMNLYFHHFRYHTTAACYPLDSVRISMGWWQKAITQPALLRALLFFTAGHQATLESNNGISQAAQTSLRDSLQLRGGALQTLNNIMRDPVKAVAESTTLVVASLVAMEAVGANLVALEAHQQGLKRLIPLCGDLDVFDHFTLSKVYQSDVKSAALRNTRPIFTISRKWRNEILPLSTNQGLALPKCLSRLGCSFFSSPWSSQLDPTMIASLRVAQRLILHYETAQVYPEIIQSTDNDPFLIFEHQLLSTSYSIPETRGQDSAHDGADSNNELSAEHPSILNEPLRLTLIIYLNFRIWHFQCFPFMNHMVSNLQRTLSPLYGELQSTAPTLLFWILFIGGMASQGYKCHSWFVNGLIALVTPEQLDLGDWDDAKAVLEGFFYTKQDWSGEQLDGDLWNEVLLKAAYPYIAPRPRVQIFAI</sequence>
<evidence type="ECO:0000313" key="3">
    <source>
        <dbReference type="Proteomes" id="UP001610444"/>
    </source>
</evidence>
<dbReference type="Pfam" id="PF11951">
    <property type="entry name" value="Fungal_trans_2"/>
    <property type="match status" value="1"/>
</dbReference>
<dbReference type="Proteomes" id="UP001610444">
    <property type="component" value="Unassembled WGS sequence"/>
</dbReference>
<dbReference type="GeneID" id="98163169"/>
<name>A0ABR4KAW0_9EURO</name>
<protein>
    <recommendedName>
        <fullName evidence="4">Fungal-specific transcription factor domain-containing protein</fullName>
    </recommendedName>
</protein>
<dbReference type="PANTHER" id="PTHR37540:SF5">
    <property type="entry name" value="TRANSCRIPTION FACTOR DOMAIN-CONTAINING PROTEIN"/>
    <property type="match status" value="1"/>
</dbReference>
<organism evidence="2 3">
    <name type="scientific">Aspergillus pseudodeflectus</name>
    <dbReference type="NCBI Taxonomy" id="176178"/>
    <lineage>
        <taxon>Eukaryota</taxon>
        <taxon>Fungi</taxon>
        <taxon>Dikarya</taxon>
        <taxon>Ascomycota</taxon>
        <taxon>Pezizomycotina</taxon>
        <taxon>Eurotiomycetes</taxon>
        <taxon>Eurotiomycetidae</taxon>
        <taxon>Eurotiales</taxon>
        <taxon>Aspergillaceae</taxon>
        <taxon>Aspergillus</taxon>
        <taxon>Aspergillus subgen. Nidulantes</taxon>
    </lineage>
</organism>
<feature type="region of interest" description="Disordered" evidence="1">
    <location>
        <begin position="1"/>
        <end position="27"/>
    </location>
</feature>
<reference evidence="2 3" key="1">
    <citation type="submission" date="2024-07" db="EMBL/GenBank/DDBJ databases">
        <title>Section-level genome sequencing and comparative genomics of Aspergillus sections Usti and Cavernicolus.</title>
        <authorList>
            <consortium name="Lawrence Berkeley National Laboratory"/>
            <person name="Nybo J.L."/>
            <person name="Vesth T.C."/>
            <person name="Theobald S."/>
            <person name="Frisvad J.C."/>
            <person name="Larsen T.O."/>
            <person name="Kjaerboelling I."/>
            <person name="Rothschild-Mancinelli K."/>
            <person name="Lyhne E.K."/>
            <person name="Kogle M.E."/>
            <person name="Barry K."/>
            <person name="Clum A."/>
            <person name="Na H."/>
            <person name="Ledsgaard L."/>
            <person name="Lin J."/>
            <person name="Lipzen A."/>
            <person name="Kuo A."/>
            <person name="Riley R."/>
            <person name="Mondo S."/>
            <person name="LaButti K."/>
            <person name="Haridas S."/>
            <person name="Pangalinan J."/>
            <person name="Salamov A.A."/>
            <person name="Simmons B.A."/>
            <person name="Magnuson J.K."/>
            <person name="Chen J."/>
            <person name="Drula E."/>
            <person name="Henrissat B."/>
            <person name="Wiebenga A."/>
            <person name="Lubbers R.J."/>
            <person name="Gomes A.C."/>
            <person name="Macurrencykelacurrency M.R."/>
            <person name="Stajich J."/>
            <person name="Grigoriev I.V."/>
            <person name="Mortensen U.H."/>
            <person name="De vries R.P."/>
            <person name="Baker S.E."/>
            <person name="Andersen M.R."/>
        </authorList>
    </citation>
    <scope>NUCLEOTIDE SEQUENCE [LARGE SCALE GENOMIC DNA]</scope>
    <source>
        <strain evidence="2 3">CBS 756.74</strain>
    </source>
</reference>
<gene>
    <name evidence="2" type="ORF">BJX68DRAFT_276100</name>
</gene>
<dbReference type="EMBL" id="JBFXLR010000023">
    <property type="protein sequence ID" value="KAL2849394.1"/>
    <property type="molecule type" value="Genomic_DNA"/>
</dbReference>
<evidence type="ECO:0008006" key="4">
    <source>
        <dbReference type="Google" id="ProtNLM"/>
    </source>
</evidence>
<accession>A0ABR4KAW0</accession>